<organism evidence="3 4">
    <name type="scientific">Ziziphus jujuba</name>
    <name type="common">Chinese jujube</name>
    <name type="synonym">Ziziphus sativa</name>
    <dbReference type="NCBI Taxonomy" id="326968"/>
    <lineage>
        <taxon>Eukaryota</taxon>
        <taxon>Viridiplantae</taxon>
        <taxon>Streptophyta</taxon>
        <taxon>Embryophyta</taxon>
        <taxon>Tracheophyta</taxon>
        <taxon>Spermatophyta</taxon>
        <taxon>Magnoliopsida</taxon>
        <taxon>eudicotyledons</taxon>
        <taxon>Gunneridae</taxon>
        <taxon>Pentapetalae</taxon>
        <taxon>rosids</taxon>
        <taxon>fabids</taxon>
        <taxon>Rosales</taxon>
        <taxon>Rhamnaceae</taxon>
        <taxon>Paliureae</taxon>
        <taxon>Ziziphus</taxon>
    </lineage>
</organism>
<dbReference type="InterPro" id="IPR054722">
    <property type="entry name" value="PolX-like_BBD"/>
</dbReference>
<evidence type="ECO:0000259" key="2">
    <source>
        <dbReference type="PROSITE" id="PS50158"/>
    </source>
</evidence>
<dbReference type="Pfam" id="PF14223">
    <property type="entry name" value="Retrotran_gag_2"/>
    <property type="match status" value="1"/>
</dbReference>
<dbReference type="SUPFAM" id="SSF57756">
    <property type="entry name" value="Retrovirus zinc finger-like domains"/>
    <property type="match status" value="1"/>
</dbReference>
<reference evidence="4" key="1">
    <citation type="submission" date="2025-08" db="UniProtKB">
        <authorList>
            <consortium name="RefSeq"/>
        </authorList>
    </citation>
    <scope>IDENTIFICATION</scope>
    <source>
        <tissue evidence="4">Seedling</tissue>
    </source>
</reference>
<dbReference type="Pfam" id="PF22936">
    <property type="entry name" value="Pol_BBD"/>
    <property type="match status" value="1"/>
</dbReference>
<proteinExistence type="predicted"/>
<dbReference type="PANTHER" id="PTHR35317">
    <property type="entry name" value="OS04G0629600 PROTEIN"/>
    <property type="match status" value="1"/>
</dbReference>
<dbReference type="Proteomes" id="UP001652623">
    <property type="component" value="Chromosome 3"/>
</dbReference>
<evidence type="ECO:0000313" key="4">
    <source>
        <dbReference type="RefSeq" id="XP_048332783.1"/>
    </source>
</evidence>
<keyword evidence="3" id="KW-1185">Reference proteome</keyword>
<dbReference type="RefSeq" id="XP_048332783.1">
    <property type="nucleotide sequence ID" value="XM_048476826.1"/>
</dbReference>
<dbReference type="PANTHER" id="PTHR35317:SF35">
    <property type="entry name" value="DUF4219 DOMAIN-CONTAINING PROTEIN"/>
    <property type="match status" value="1"/>
</dbReference>
<accession>A0ABM3IPL4</accession>
<sequence>MEDDEQMMEFYMKDAKALGIIQNAVSDQIFPQIVNAETSKQAWELLYKEFHGGEQMKTFGEVLSNERMVQKVLISLTKAYEPICLMIENTKDLETVEFQEVIAILKSQEQRLDLQVTEVTEKAFSTLSVNNPATISKPQNRGAIHFNATKFQKTWTPKEKKWEPKQRIFKGKPKCYSCDRFGHWTRECLNGKNVQKANCTNQMELTGNMFNVASELDKISKGSEWYIDSGCSNHMTGNIDLVVDVKRNLYGRVQMPNGTLESIAGK</sequence>
<evidence type="ECO:0000256" key="1">
    <source>
        <dbReference type="PROSITE-ProRule" id="PRU00047"/>
    </source>
</evidence>
<dbReference type="InterPro" id="IPR036875">
    <property type="entry name" value="Znf_CCHC_sf"/>
</dbReference>
<keyword evidence="1" id="KW-0862">Zinc</keyword>
<keyword evidence="1" id="KW-0479">Metal-binding</keyword>
<feature type="domain" description="CCHC-type" evidence="2">
    <location>
        <begin position="174"/>
        <end position="188"/>
    </location>
</feature>
<protein>
    <submittedName>
        <fullName evidence="4">Uncharacterized protein LOC107422404</fullName>
    </submittedName>
</protein>
<gene>
    <name evidence="4" type="primary">LOC107422404</name>
</gene>
<keyword evidence="1" id="KW-0863">Zinc-finger</keyword>
<name>A0ABM3IPL4_ZIZJJ</name>
<evidence type="ECO:0000313" key="3">
    <source>
        <dbReference type="Proteomes" id="UP001652623"/>
    </source>
</evidence>
<dbReference type="PROSITE" id="PS50158">
    <property type="entry name" value="ZF_CCHC"/>
    <property type="match status" value="1"/>
</dbReference>
<dbReference type="InterPro" id="IPR001878">
    <property type="entry name" value="Znf_CCHC"/>
</dbReference>
<dbReference type="GeneID" id="107422404"/>